<keyword evidence="2" id="KW-1185">Reference proteome</keyword>
<gene>
    <name evidence="1" type="ORF">HAX54_036810</name>
</gene>
<sequence>MTDTEDTNLNAVIPIFIDLDTLSTKKSVFNCLHSKWETLSTKKGVLNCLICKRDSLTTKKGVFRYLVLDCEEGSDGQGPEKAKDHKCQLSADASCENAALPVVAARQHNTGERAVFVQNMRPSTIKKVELA</sequence>
<proteinExistence type="predicted"/>
<protein>
    <submittedName>
        <fullName evidence="1">Uncharacterized protein</fullName>
    </submittedName>
</protein>
<reference evidence="1 2" key="1">
    <citation type="journal article" date="2021" name="BMC Genomics">
        <title>Datura genome reveals duplications of psychoactive alkaloid biosynthetic genes and high mutation rate following tissue culture.</title>
        <authorList>
            <person name="Rajewski A."/>
            <person name="Carter-House D."/>
            <person name="Stajich J."/>
            <person name="Litt A."/>
        </authorList>
    </citation>
    <scope>NUCLEOTIDE SEQUENCE [LARGE SCALE GENOMIC DNA]</scope>
    <source>
        <strain evidence="1">AR-01</strain>
    </source>
</reference>
<organism evidence="1 2">
    <name type="scientific">Datura stramonium</name>
    <name type="common">Jimsonweed</name>
    <name type="synonym">Common thornapple</name>
    <dbReference type="NCBI Taxonomy" id="4076"/>
    <lineage>
        <taxon>Eukaryota</taxon>
        <taxon>Viridiplantae</taxon>
        <taxon>Streptophyta</taxon>
        <taxon>Embryophyta</taxon>
        <taxon>Tracheophyta</taxon>
        <taxon>Spermatophyta</taxon>
        <taxon>Magnoliopsida</taxon>
        <taxon>eudicotyledons</taxon>
        <taxon>Gunneridae</taxon>
        <taxon>Pentapetalae</taxon>
        <taxon>asterids</taxon>
        <taxon>lamiids</taxon>
        <taxon>Solanales</taxon>
        <taxon>Solanaceae</taxon>
        <taxon>Solanoideae</taxon>
        <taxon>Datureae</taxon>
        <taxon>Datura</taxon>
    </lineage>
</organism>
<comment type="caution">
    <text evidence="1">The sequence shown here is derived from an EMBL/GenBank/DDBJ whole genome shotgun (WGS) entry which is preliminary data.</text>
</comment>
<name>A0ABS8RMU6_DATST</name>
<dbReference type="EMBL" id="JACEIK010000049">
    <property type="protein sequence ID" value="MCD7447990.1"/>
    <property type="molecule type" value="Genomic_DNA"/>
</dbReference>
<accession>A0ABS8RMU6</accession>
<evidence type="ECO:0000313" key="2">
    <source>
        <dbReference type="Proteomes" id="UP000823775"/>
    </source>
</evidence>
<dbReference type="Proteomes" id="UP000823775">
    <property type="component" value="Unassembled WGS sequence"/>
</dbReference>
<evidence type="ECO:0000313" key="1">
    <source>
        <dbReference type="EMBL" id="MCD7447990.1"/>
    </source>
</evidence>